<dbReference type="Gene3D" id="3.40.30.10">
    <property type="entry name" value="Glutaredoxin"/>
    <property type="match status" value="1"/>
</dbReference>
<proteinExistence type="predicted"/>
<evidence type="ECO:0000313" key="3">
    <source>
        <dbReference type="Proteomes" id="UP000247498"/>
    </source>
</evidence>
<name>A0A2V0NU91_9CHLO</name>
<dbReference type="InterPro" id="IPR036249">
    <property type="entry name" value="Thioredoxin-like_sf"/>
</dbReference>
<protein>
    <submittedName>
        <fullName evidence="2">Thioredoxin domain-containing protein-like</fullName>
    </submittedName>
</protein>
<evidence type="ECO:0000313" key="2">
    <source>
        <dbReference type="EMBL" id="GBF90242.1"/>
    </source>
</evidence>
<dbReference type="AlphaFoldDB" id="A0A2V0NU91"/>
<gene>
    <name evidence="2" type="ORF">Rsub_03375</name>
</gene>
<sequence>MALDAKQLGSALNTIAYGEVMKAAVRDYVKEVGDQERGSGDAVRAVDVDDLLDDPELEKLHADRIAAMKKEAERRVELERKGHGTYDEVTEGDFLEITTDTENVVCHFFHKDFERCKIVDKHLALLAKKYMETRFIKLSAPDSPFFTVKLGIKVLPCVVLFKHGRSVDRVVGFEQLGGKDDFPTAAFEARLKAADVVTTQRRGGRGGDHSSDDEDGRRGEAATALRRGVVHLPRDDDDESSDFD</sequence>
<feature type="compositionally biased region" description="Acidic residues" evidence="1">
    <location>
        <begin position="235"/>
        <end position="244"/>
    </location>
</feature>
<dbReference type="InParanoid" id="A0A2V0NU91"/>
<accession>A0A2V0NU91</accession>
<dbReference type="Proteomes" id="UP000247498">
    <property type="component" value="Unassembled WGS sequence"/>
</dbReference>
<dbReference type="STRING" id="307507.A0A2V0NU91"/>
<feature type="compositionally biased region" description="Basic and acidic residues" evidence="1">
    <location>
        <begin position="205"/>
        <end position="220"/>
    </location>
</feature>
<keyword evidence="3" id="KW-1185">Reference proteome</keyword>
<dbReference type="CDD" id="cd02989">
    <property type="entry name" value="Phd_like_TxnDC9"/>
    <property type="match status" value="1"/>
</dbReference>
<dbReference type="FunCoup" id="A0A2V0NU91">
    <property type="interactions" value="438"/>
</dbReference>
<organism evidence="2 3">
    <name type="scientific">Raphidocelis subcapitata</name>
    <dbReference type="NCBI Taxonomy" id="307507"/>
    <lineage>
        <taxon>Eukaryota</taxon>
        <taxon>Viridiplantae</taxon>
        <taxon>Chlorophyta</taxon>
        <taxon>core chlorophytes</taxon>
        <taxon>Chlorophyceae</taxon>
        <taxon>CS clade</taxon>
        <taxon>Sphaeropleales</taxon>
        <taxon>Selenastraceae</taxon>
        <taxon>Raphidocelis</taxon>
    </lineage>
</organism>
<comment type="caution">
    <text evidence="2">The sequence shown here is derived from an EMBL/GenBank/DDBJ whole genome shotgun (WGS) entry which is preliminary data.</text>
</comment>
<feature type="region of interest" description="Disordered" evidence="1">
    <location>
        <begin position="198"/>
        <end position="244"/>
    </location>
</feature>
<dbReference type="EMBL" id="BDRX01000015">
    <property type="protein sequence ID" value="GBF90242.1"/>
    <property type="molecule type" value="Genomic_DNA"/>
</dbReference>
<dbReference type="OrthoDB" id="10257948at2759"/>
<evidence type="ECO:0000256" key="1">
    <source>
        <dbReference type="SAM" id="MobiDB-lite"/>
    </source>
</evidence>
<dbReference type="PANTHER" id="PTHR21148">
    <property type="entry name" value="THIOREDOXIN DOMAIN-CONTAINING PROTEIN 9"/>
    <property type="match status" value="1"/>
</dbReference>
<reference evidence="2 3" key="1">
    <citation type="journal article" date="2018" name="Sci. Rep.">
        <title>Raphidocelis subcapitata (=Pseudokirchneriella subcapitata) provides an insight into genome evolution and environmental adaptations in the Sphaeropleales.</title>
        <authorList>
            <person name="Suzuki S."/>
            <person name="Yamaguchi H."/>
            <person name="Nakajima N."/>
            <person name="Kawachi M."/>
        </authorList>
    </citation>
    <scope>NUCLEOTIDE SEQUENCE [LARGE SCALE GENOMIC DNA]</scope>
    <source>
        <strain evidence="2 3">NIES-35</strain>
    </source>
</reference>
<dbReference type="SUPFAM" id="SSF52833">
    <property type="entry name" value="Thioredoxin-like"/>
    <property type="match status" value="1"/>
</dbReference>